<dbReference type="SMART" id="SM00448">
    <property type="entry name" value="REC"/>
    <property type="match status" value="1"/>
</dbReference>
<keyword evidence="2 6" id="KW-0597">Phosphoprotein</keyword>
<comment type="caution">
    <text evidence="9">The sequence shown here is derived from an EMBL/GenBank/DDBJ whole genome shotgun (WGS) entry which is preliminary data.</text>
</comment>
<evidence type="ECO:0000259" key="7">
    <source>
        <dbReference type="PROSITE" id="PS50043"/>
    </source>
</evidence>
<evidence type="ECO:0000256" key="5">
    <source>
        <dbReference type="ARBA" id="ARBA00023163"/>
    </source>
</evidence>
<dbReference type="SUPFAM" id="SSF52172">
    <property type="entry name" value="CheY-like"/>
    <property type="match status" value="1"/>
</dbReference>
<name>A0ABT9VUQ3_9BACI</name>
<dbReference type="PANTHER" id="PTHR43214">
    <property type="entry name" value="TWO-COMPONENT RESPONSE REGULATOR"/>
    <property type="match status" value="1"/>
</dbReference>
<dbReference type="GO" id="GO:0003677">
    <property type="term" value="F:DNA binding"/>
    <property type="evidence" value="ECO:0007669"/>
    <property type="project" value="UniProtKB-KW"/>
</dbReference>
<evidence type="ECO:0000256" key="6">
    <source>
        <dbReference type="PROSITE-ProRule" id="PRU00169"/>
    </source>
</evidence>
<dbReference type="SUPFAM" id="SSF46894">
    <property type="entry name" value="C-terminal effector domain of the bipartite response regulators"/>
    <property type="match status" value="1"/>
</dbReference>
<sequence>MIRILIAEDQAMVRQGLKMMIETDQELRVVGEASNGQEAIHLCERLQFDLVVMDIRMPQMDGLEATRIIRSRWPKLKVLILTTFNDDEYALTALQNGANGYMLKDAEPDLLIRAIRSCLTGGLSLEENVAAKVMPRLLHGKENEEQFEVDSSLTPRELDICRLVGLGKSNREIAEELSLSIGTVKNHISLILDKLELRDRTQLAIYAIRHHLV</sequence>
<dbReference type="InterPro" id="IPR001789">
    <property type="entry name" value="Sig_transdc_resp-reg_receiver"/>
</dbReference>
<evidence type="ECO:0000313" key="10">
    <source>
        <dbReference type="Proteomes" id="UP001235840"/>
    </source>
</evidence>
<dbReference type="PANTHER" id="PTHR43214:SF43">
    <property type="entry name" value="TWO-COMPONENT RESPONSE REGULATOR"/>
    <property type="match status" value="1"/>
</dbReference>
<dbReference type="EMBL" id="JAUSTY010000002">
    <property type="protein sequence ID" value="MDQ0164721.1"/>
    <property type="molecule type" value="Genomic_DNA"/>
</dbReference>
<organism evidence="9 10">
    <name type="scientific">Caldalkalibacillus horti</name>
    <dbReference type="NCBI Taxonomy" id="77523"/>
    <lineage>
        <taxon>Bacteria</taxon>
        <taxon>Bacillati</taxon>
        <taxon>Bacillota</taxon>
        <taxon>Bacilli</taxon>
        <taxon>Bacillales</taxon>
        <taxon>Bacillaceae</taxon>
        <taxon>Caldalkalibacillus</taxon>
    </lineage>
</organism>
<dbReference type="CDD" id="cd06170">
    <property type="entry name" value="LuxR_C_like"/>
    <property type="match status" value="1"/>
</dbReference>
<keyword evidence="3" id="KW-0805">Transcription regulation</keyword>
<dbReference type="PROSITE" id="PS50110">
    <property type="entry name" value="RESPONSE_REGULATORY"/>
    <property type="match status" value="1"/>
</dbReference>
<reference evidence="9 10" key="1">
    <citation type="submission" date="2023-07" db="EMBL/GenBank/DDBJ databases">
        <title>Genomic Encyclopedia of Type Strains, Phase IV (KMG-IV): sequencing the most valuable type-strain genomes for metagenomic binning, comparative biology and taxonomic classification.</title>
        <authorList>
            <person name="Goeker M."/>
        </authorList>
    </citation>
    <scope>NUCLEOTIDE SEQUENCE [LARGE SCALE GENOMIC DNA]</scope>
    <source>
        <strain evidence="9 10">DSM 12751</strain>
    </source>
</reference>
<dbReference type="InterPro" id="IPR058245">
    <property type="entry name" value="NreC/VraR/RcsB-like_REC"/>
</dbReference>
<dbReference type="InterPro" id="IPR011006">
    <property type="entry name" value="CheY-like_superfamily"/>
</dbReference>
<comment type="subcellular location">
    <subcellularLocation>
        <location evidence="1">Cytoplasm</location>
    </subcellularLocation>
</comment>
<protein>
    <submittedName>
        <fullName evidence="9">DNA-binding NarL/FixJ family response regulator</fullName>
    </submittedName>
</protein>
<dbReference type="Pfam" id="PF00072">
    <property type="entry name" value="Response_reg"/>
    <property type="match status" value="1"/>
</dbReference>
<dbReference type="Proteomes" id="UP001235840">
    <property type="component" value="Unassembled WGS sequence"/>
</dbReference>
<evidence type="ECO:0000256" key="1">
    <source>
        <dbReference type="ARBA" id="ARBA00004496"/>
    </source>
</evidence>
<dbReference type="InterPro" id="IPR039420">
    <property type="entry name" value="WalR-like"/>
</dbReference>
<gene>
    <name evidence="9" type="ORF">J2S11_000621</name>
</gene>
<evidence type="ECO:0000256" key="3">
    <source>
        <dbReference type="ARBA" id="ARBA00023015"/>
    </source>
</evidence>
<dbReference type="Pfam" id="PF00196">
    <property type="entry name" value="GerE"/>
    <property type="match status" value="1"/>
</dbReference>
<dbReference type="PROSITE" id="PS50043">
    <property type="entry name" value="HTH_LUXR_2"/>
    <property type="match status" value="1"/>
</dbReference>
<keyword evidence="5" id="KW-0804">Transcription</keyword>
<feature type="modified residue" description="4-aspartylphosphate" evidence="6">
    <location>
        <position position="54"/>
    </location>
</feature>
<dbReference type="PRINTS" id="PR00038">
    <property type="entry name" value="HTHLUXR"/>
</dbReference>
<evidence type="ECO:0000259" key="8">
    <source>
        <dbReference type="PROSITE" id="PS50110"/>
    </source>
</evidence>
<evidence type="ECO:0000256" key="2">
    <source>
        <dbReference type="ARBA" id="ARBA00022553"/>
    </source>
</evidence>
<dbReference type="CDD" id="cd17535">
    <property type="entry name" value="REC_NarL-like"/>
    <property type="match status" value="1"/>
</dbReference>
<dbReference type="SMART" id="SM00421">
    <property type="entry name" value="HTH_LUXR"/>
    <property type="match status" value="1"/>
</dbReference>
<dbReference type="RefSeq" id="WP_307390761.1">
    <property type="nucleotide sequence ID" value="NZ_BAAADK010000018.1"/>
</dbReference>
<dbReference type="InterPro" id="IPR000792">
    <property type="entry name" value="Tscrpt_reg_LuxR_C"/>
</dbReference>
<proteinExistence type="predicted"/>
<dbReference type="Gene3D" id="3.40.50.2300">
    <property type="match status" value="1"/>
</dbReference>
<dbReference type="InterPro" id="IPR016032">
    <property type="entry name" value="Sig_transdc_resp-reg_C-effctor"/>
</dbReference>
<evidence type="ECO:0000313" key="9">
    <source>
        <dbReference type="EMBL" id="MDQ0164721.1"/>
    </source>
</evidence>
<accession>A0ABT9VUQ3</accession>
<feature type="domain" description="HTH luxR-type" evidence="7">
    <location>
        <begin position="146"/>
        <end position="211"/>
    </location>
</feature>
<keyword evidence="4 9" id="KW-0238">DNA-binding</keyword>
<keyword evidence="10" id="KW-1185">Reference proteome</keyword>
<feature type="domain" description="Response regulatory" evidence="8">
    <location>
        <begin position="3"/>
        <end position="119"/>
    </location>
</feature>
<evidence type="ECO:0000256" key="4">
    <source>
        <dbReference type="ARBA" id="ARBA00023125"/>
    </source>
</evidence>